<gene>
    <name evidence="1" type="ORF">AFUS01_LOCUS13302</name>
</gene>
<protein>
    <submittedName>
        <fullName evidence="1">Uncharacterized protein</fullName>
    </submittedName>
</protein>
<dbReference type="AlphaFoldDB" id="A0A8J2KDX3"/>
<evidence type="ECO:0000313" key="2">
    <source>
        <dbReference type="Proteomes" id="UP000708208"/>
    </source>
</evidence>
<comment type="caution">
    <text evidence="1">The sequence shown here is derived from an EMBL/GenBank/DDBJ whole genome shotgun (WGS) entry which is preliminary data.</text>
</comment>
<reference evidence="1" key="1">
    <citation type="submission" date="2021-06" db="EMBL/GenBank/DDBJ databases">
        <authorList>
            <person name="Hodson N. C."/>
            <person name="Mongue J. A."/>
            <person name="Jaron S. K."/>
        </authorList>
    </citation>
    <scope>NUCLEOTIDE SEQUENCE</scope>
</reference>
<dbReference type="Proteomes" id="UP000708208">
    <property type="component" value="Unassembled WGS sequence"/>
</dbReference>
<dbReference type="EMBL" id="CAJVCH010107794">
    <property type="protein sequence ID" value="CAG7724269.1"/>
    <property type="molecule type" value="Genomic_DNA"/>
</dbReference>
<accession>A0A8J2KDX3</accession>
<evidence type="ECO:0000313" key="1">
    <source>
        <dbReference type="EMBL" id="CAG7724269.1"/>
    </source>
</evidence>
<name>A0A8J2KDX3_9HEXA</name>
<organism evidence="1 2">
    <name type="scientific">Allacma fusca</name>
    <dbReference type="NCBI Taxonomy" id="39272"/>
    <lineage>
        <taxon>Eukaryota</taxon>
        <taxon>Metazoa</taxon>
        <taxon>Ecdysozoa</taxon>
        <taxon>Arthropoda</taxon>
        <taxon>Hexapoda</taxon>
        <taxon>Collembola</taxon>
        <taxon>Symphypleona</taxon>
        <taxon>Sminthuridae</taxon>
        <taxon>Allacma</taxon>
    </lineage>
</organism>
<sequence>MQQLAASSAFSSKLAVDERRTWIVDADFSQPFKYKLPIKFKTRFLILQNQKVNPPSIFSFIEPRFRASLKFLSQANKKALMTVKTYLFGKKHQEAILRTIKT</sequence>
<proteinExistence type="predicted"/>
<keyword evidence="2" id="KW-1185">Reference proteome</keyword>